<dbReference type="PRINTS" id="PR00455">
    <property type="entry name" value="HTHTETR"/>
</dbReference>
<evidence type="ECO:0000259" key="3">
    <source>
        <dbReference type="PROSITE" id="PS50977"/>
    </source>
</evidence>
<protein>
    <submittedName>
        <fullName evidence="4">AcrR family transcriptional regulator</fullName>
    </submittedName>
</protein>
<dbReference type="InterPro" id="IPR050109">
    <property type="entry name" value="HTH-type_TetR-like_transc_reg"/>
</dbReference>
<keyword evidence="1 2" id="KW-0238">DNA-binding</keyword>
<feature type="domain" description="HTH tetR-type" evidence="3">
    <location>
        <begin position="23"/>
        <end position="83"/>
    </location>
</feature>
<keyword evidence="5" id="KW-1185">Reference proteome</keyword>
<dbReference type="GO" id="GO:0003700">
    <property type="term" value="F:DNA-binding transcription factor activity"/>
    <property type="evidence" value="ECO:0007669"/>
    <property type="project" value="TreeGrafter"/>
</dbReference>
<evidence type="ECO:0000256" key="1">
    <source>
        <dbReference type="ARBA" id="ARBA00023125"/>
    </source>
</evidence>
<evidence type="ECO:0000313" key="5">
    <source>
        <dbReference type="Proteomes" id="UP000239203"/>
    </source>
</evidence>
<dbReference type="Pfam" id="PF00440">
    <property type="entry name" value="TetR_N"/>
    <property type="match status" value="1"/>
</dbReference>
<dbReference type="GO" id="GO:0000976">
    <property type="term" value="F:transcription cis-regulatory region binding"/>
    <property type="evidence" value="ECO:0007669"/>
    <property type="project" value="TreeGrafter"/>
</dbReference>
<sequence length="207" mass="22699">MAHVTVPDTPYQVRRTPTQYRASRQIERILDAAARVVAEKGHTGTTTADIAKAATVSIGSVYRYFPDKVAVMRAVLDRNTRRFGERVAEESPDAAPWQAVVAHAHAVYVEMCRTDEGFRAVSGAGLAAGELEPETFDNPLAEVFADLLVRRFGFADTPPLRATLLQCVTVTDVLTRLAFRLAETGHQDTIDQGRRIFVDLLAPHAPA</sequence>
<dbReference type="InterPro" id="IPR001647">
    <property type="entry name" value="HTH_TetR"/>
</dbReference>
<dbReference type="PANTHER" id="PTHR30055">
    <property type="entry name" value="HTH-TYPE TRANSCRIPTIONAL REGULATOR RUTR"/>
    <property type="match status" value="1"/>
</dbReference>
<organism evidence="4 5">
    <name type="scientific">Actinokineospora auranticolor</name>
    <dbReference type="NCBI Taxonomy" id="155976"/>
    <lineage>
        <taxon>Bacteria</taxon>
        <taxon>Bacillati</taxon>
        <taxon>Actinomycetota</taxon>
        <taxon>Actinomycetes</taxon>
        <taxon>Pseudonocardiales</taxon>
        <taxon>Pseudonocardiaceae</taxon>
        <taxon>Actinokineospora</taxon>
    </lineage>
</organism>
<reference evidence="4 5" key="1">
    <citation type="submission" date="2018-02" db="EMBL/GenBank/DDBJ databases">
        <title>Genomic Encyclopedia of Archaeal and Bacterial Type Strains, Phase II (KMG-II): from individual species to whole genera.</title>
        <authorList>
            <person name="Goeker M."/>
        </authorList>
    </citation>
    <scope>NUCLEOTIDE SEQUENCE [LARGE SCALE GENOMIC DNA]</scope>
    <source>
        <strain evidence="4 5">YU 961-1</strain>
    </source>
</reference>
<dbReference type="PANTHER" id="PTHR30055:SF226">
    <property type="entry name" value="HTH-TYPE TRANSCRIPTIONAL REGULATOR PKSA"/>
    <property type="match status" value="1"/>
</dbReference>
<comment type="caution">
    <text evidence="4">The sequence shown here is derived from an EMBL/GenBank/DDBJ whole genome shotgun (WGS) entry which is preliminary data.</text>
</comment>
<feature type="DNA-binding region" description="H-T-H motif" evidence="2">
    <location>
        <begin position="46"/>
        <end position="65"/>
    </location>
</feature>
<dbReference type="Proteomes" id="UP000239203">
    <property type="component" value="Unassembled WGS sequence"/>
</dbReference>
<dbReference type="SUPFAM" id="SSF46689">
    <property type="entry name" value="Homeodomain-like"/>
    <property type="match status" value="1"/>
</dbReference>
<gene>
    <name evidence="4" type="ORF">CLV40_12211</name>
</gene>
<dbReference type="EMBL" id="PTIX01000022">
    <property type="protein sequence ID" value="PPK64020.1"/>
    <property type="molecule type" value="Genomic_DNA"/>
</dbReference>
<evidence type="ECO:0000313" key="4">
    <source>
        <dbReference type="EMBL" id="PPK64020.1"/>
    </source>
</evidence>
<dbReference type="Gene3D" id="1.10.357.10">
    <property type="entry name" value="Tetracycline Repressor, domain 2"/>
    <property type="match status" value="1"/>
</dbReference>
<dbReference type="AlphaFoldDB" id="A0A2S6GFN9"/>
<dbReference type="InterPro" id="IPR009057">
    <property type="entry name" value="Homeodomain-like_sf"/>
</dbReference>
<name>A0A2S6GFN9_9PSEU</name>
<proteinExistence type="predicted"/>
<dbReference type="PROSITE" id="PS50977">
    <property type="entry name" value="HTH_TETR_2"/>
    <property type="match status" value="1"/>
</dbReference>
<evidence type="ECO:0000256" key="2">
    <source>
        <dbReference type="PROSITE-ProRule" id="PRU00335"/>
    </source>
</evidence>
<accession>A0A2S6GFN9</accession>